<evidence type="ECO:0000313" key="2">
    <source>
        <dbReference type="Proteomes" id="UP000244225"/>
    </source>
</evidence>
<keyword evidence="1" id="KW-0670">Pyruvate</keyword>
<organism evidence="1 2">
    <name type="scientific">Pontibacter mucosus</name>
    <dbReference type="NCBI Taxonomy" id="1649266"/>
    <lineage>
        <taxon>Bacteria</taxon>
        <taxon>Pseudomonadati</taxon>
        <taxon>Bacteroidota</taxon>
        <taxon>Cytophagia</taxon>
        <taxon>Cytophagales</taxon>
        <taxon>Hymenobacteraceae</taxon>
        <taxon>Pontibacter</taxon>
    </lineage>
</organism>
<dbReference type="Pfam" id="PF13714">
    <property type="entry name" value="PEP_mutase"/>
    <property type="match status" value="1"/>
</dbReference>
<sequence>MTYKQLHAQLYKAAGADGIFVPCTAREEDISAVTRSTGLSLNVMCMPKLLTYEKLPELGVKRISMANFRFEEMYGHFAQMVRNVKDQRTFSPVFAHVSN</sequence>
<dbReference type="SUPFAM" id="SSF51621">
    <property type="entry name" value="Phosphoenolpyruvate/pyruvate domain"/>
    <property type="match status" value="1"/>
</dbReference>
<dbReference type="InterPro" id="IPR040442">
    <property type="entry name" value="Pyrv_kinase-like_dom_sf"/>
</dbReference>
<name>A0A2T5Y5A8_9BACT</name>
<keyword evidence="2" id="KW-1185">Reference proteome</keyword>
<dbReference type="Gene3D" id="3.20.20.60">
    <property type="entry name" value="Phosphoenolpyruvate-binding domains"/>
    <property type="match status" value="1"/>
</dbReference>
<evidence type="ECO:0000313" key="1">
    <source>
        <dbReference type="EMBL" id="PTX11409.1"/>
    </source>
</evidence>
<accession>A0A2T5Y5A8</accession>
<comment type="caution">
    <text evidence="1">The sequence shown here is derived from an EMBL/GenBank/DDBJ whole genome shotgun (WGS) entry which is preliminary data.</text>
</comment>
<dbReference type="InterPro" id="IPR015813">
    <property type="entry name" value="Pyrv/PenolPyrv_kinase-like_dom"/>
</dbReference>
<dbReference type="AlphaFoldDB" id="A0A2T5Y5A8"/>
<dbReference type="Proteomes" id="UP000244225">
    <property type="component" value="Unassembled WGS sequence"/>
</dbReference>
<dbReference type="EMBL" id="QBKI01000015">
    <property type="protein sequence ID" value="PTX11409.1"/>
    <property type="molecule type" value="Genomic_DNA"/>
</dbReference>
<gene>
    <name evidence="1" type="ORF">C8N40_11586</name>
</gene>
<protein>
    <submittedName>
        <fullName evidence="1">Phosphoenolpyruvate phosphomutase-like protein</fullName>
    </submittedName>
</protein>
<proteinExistence type="predicted"/>
<dbReference type="OrthoDB" id="9780430at2"/>
<reference evidence="1 2" key="1">
    <citation type="submission" date="2018-04" db="EMBL/GenBank/DDBJ databases">
        <title>Genomic Encyclopedia of Archaeal and Bacterial Type Strains, Phase II (KMG-II): from individual species to whole genera.</title>
        <authorList>
            <person name="Goeker M."/>
        </authorList>
    </citation>
    <scope>NUCLEOTIDE SEQUENCE [LARGE SCALE GENOMIC DNA]</scope>
    <source>
        <strain evidence="1 2">DSM 100162</strain>
    </source>
</reference>
<dbReference type="RefSeq" id="WP_108213884.1">
    <property type="nucleotide sequence ID" value="NZ_QBKI01000015.1"/>
</dbReference>
<dbReference type="GO" id="GO:0003824">
    <property type="term" value="F:catalytic activity"/>
    <property type="evidence" value="ECO:0007669"/>
    <property type="project" value="InterPro"/>
</dbReference>